<sequence>MQQLVKSINAEVSCSLRFSTENVLPTGCVDVRFADKPCTDHFSDNQPSCWSLRTGAMTGVTGSSPQAIPQFASINPTTIRFLRKMHFVQALLVLMVTLLASCNGAATPTKNQLTISTTNATATAKAIEKFFIEDAQKNKDTGFLKVIDNTDTEEERAGAGAVTAGEGARAGTGGTVVSTTSGGAQVVVTTYNNDGLWQRFLRWWNRLFHISSTSD</sequence>
<keyword evidence="2" id="KW-1185">Reference proteome</keyword>
<reference evidence="1" key="1">
    <citation type="submission" date="2023-04" db="EMBL/GenBank/DDBJ databases">
        <title>Phytophthora lilii NBRC 32176.</title>
        <authorList>
            <person name="Ichikawa N."/>
            <person name="Sato H."/>
            <person name="Tonouchi N."/>
        </authorList>
    </citation>
    <scope>NUCLEOTIDE SEQUENCE</scope>
    <source>
        <strain evidence="1">NBRC 32176</strain>
    </source>
</reference>
<protein>
    <submittedName>
        <fullName evidence="1">Unnamed protein product</fullName>
    </submittedName>
</protein>
<evidence type="ECO:0000313" key="1">
    <source>
        <dbReference type="EMBL" id="GMF65843.1"/>
    </source>
</evidence>
<dbReference type="AlphaFoldDB" id="A0A9W6YKU4"/>
<evidence type="ECO:0000313" key="2">
    <source>
        <dbReference type="Proteomes" id="UP001165083"/>
    </source>
</evidence>
<accession>A0A9W6YKU4</accession>
<gene>
    <name evidence="1" type="ORF">Plil01_001844000</name>
</gene>
<name>A0A9W6YKU4_9STRA</name>
<organism evidence="1 2">
    <name type="scientific">Phytophthora lilii</name>
    <dbReference type="NCBI Taxonomy" id="2077276"/>
    <lineage>
        <taxon>Eukaryota</taxon>
        <taxon>Sar</taxon>
        <taxon>Stramenopiles</taxon>
        <taxon>Oomycota</taxon>
        <taxon>Peronosporomycetes</taxon>
        <taxon>Peronosporales</taxon>
        <taxon>Peronosporaceae</taxon>
        <taxon>Phytophthora</taxon>
    </lineage>
</organism>
<proteinExistence type="predicted"/>
<dbReference type="EMBL" id="BSXW01012508">
    <property type="protein sequence ID" value="GMF65843.1"/>
    <property type="molecule type" value="Genomic_DNA"/>
</dbReference>
<dbReference type="Proteomes" id="UP001165083">
    <property type="component" value="Unassembled WGS sequence"/>
</dbReference>
<dbReference type="OrthoDB" id="127426at2759"/>
<comment type="caution">
    <text evidence="1">The sequence shown here is derived from an EMBL/GenBank/DDBJ whole genome shotgun (WGS) entry which is preliminary data.</text>
</comment>